<dbReference type="InterPro" id="IPR024924">
    <property type="entry name" value="7-CO-7-deazaguanine_synth-like"/>
</dbReference>
<gene>
    <name evidence="8" type="primary">queE</name>
    <name evidence="10" type="ORF">NJU99_01995</name>
</gene>
<name>A0ABY5E3Z2_9BACT</name>
<reference evidence="10" key="1">
    <citation type="submission" date="2022-07" db="EMBL/GenBank/DDBJ databases">
        <title>Arcobacter roscoffensis sp. nov., a marine bacterium isolated from coastal seawater collected from Roscoff, France.</title>
        <authorList>
            <person name="Pascual J."/>
            <person name="Lepeaux C."/>
            <person name="Methner A."/>
            <person name="Overmann J."/>
        </authorList>
    </citation>
    <scope>NUCLEOTIDE SEQUENCE</scope>
    <source>
        <strain evidence="10">ARW1-2F2</strain>
    </source>
</reference>
<keyword evidence="8" id="KW-0671">Queuosine biosynthesis</keyword>
<evidence type="ECO:0000256" key="3">
    <source>
        <dbReference type="ARBA" id="ARBA00022723"/>
    </source>
</evidence>
<feature type="binding site" evidence="8">
    <location>
        <begin position="12"/>
        <end position="14"/>
    </location>
    <ligand>
        <name>substrate</name>
    </ligand>
</feature>
<keyword evidence="3 8" id="KW-0479">Metal-binding</keyword>
<feature type="binding site" evidence="8">
    <location>
        <position position="31"/>
    </location>
    <ligand>
        <name>[4Fe-4S] cluster</name>
        <dbReference type="ChEBI" id="CHEBI:49883"/>
        <note>4Fe-4S-S-AdoMet</note>
    </ligand>
</feature>
<feature type="binding site" evidence="8">
    <location>
        <position position="35"/>
    </location>
    <ligand>
        <name>[4Fe-4S] cluster</name>
        <dbReference type="ChEBI" id="CHEBI:49883"/>
        <note>4Fe-4S-S-AdoMet</note>
    </ligand>
</feature>
<feature type="binding site" evidence="8">
    <location>
        <position position="53"/>
    </location>
    <ligand>
        <name>[4Fe-4S] cluster</name>
        <dbReference type="ChEBI" id="CHEBI:49883"/>
        <note>4Fe-4S-S-AdoMet</note>
    </ligand>
</feature>
<dbReference type="InterPro" id="IPR013785">
    <property type="entry name" value="Aldolase_TIM"/>
</dbReference>
<dbReference type="InterPro" id="IPR058240">
    <property type="entry name" value="rSAM_sf"/>
</dbReference>
<dbReference type="EMBL" id="CP100595">
    <property type="protein sequence ID" value="UTJ06884.1"/>
    <property type="molecule type" value="Genomic_DNA"/>
</dbReference>
<dbReference type="Pfam" id="PF13353">
    <property type="entry name" value="Fer4_12"/>
    <property type="match status" value="1"/>
</dbReference>
<comment type="cofactor">
    <cofactor evidence="8">
        <name>[4Fe-4S] cluster</name>
        <dbReference type="ChEBI" id="CHEBI:49883"/>
    </cofactor>
    <text evidence="8">Binds 1 [4Fe-4S] cluster. The cluster is coordinated with 3 cysteines and an exchangeable S-adenosyl-L-methionine.</text>
</comment>
<keyword evidence="2 8" id="KW-0949">S-adenosyl-L-methionine</keyword>
<evidence type="ECO:0000256" key="7">
    <source>
        <dbReference type="ARBA" id="ARBA00023239"/>
    </source>
</evidence>
<evidence type="ECO:0000313" key="10">
    <source>
        <dbReference type="EMBL" id="UTJ06884.1"/>
    </source>
</evidence>
<evidence type="ECO:0000256" key="6">
    <source>
        <dbReference type="ARBA" id="ARBA00023014"/>
    </source>
</evidence>
<comment type="caution">
    <text evidence="8">Lacks conserved residue(s) required for the propagation of feature annotation.</text>
</comment>
<keyword evidence="6 8" id="KW-0411">Iron-sulfur</keyword>
<evidence type="ECO:0000256" key="2">
    <source>
        <dbReference type="ARBA" id="ARBA00022691"/>
    </source>
</evidence>
<dbReference type="EC" id="4.3.99.3" evidence="8"/>
<dbReference type="PANTHER" id="PTHR42836">
    <property type="entry name" value="7-CARBOXY-7-DEAZAGUANINE SYNTHASE"/>
    <property type="match status" value="1"/>
</dbReference>
<dbReference type="Gene3D" id="3.20.20.70">
    <property type="entry name" value="Aldolase class I"/>
    <property type="match status" value="1"/>
</dbReference>
<proteinExistence type="inferred from homology"/>
<feature type="binding site" evidence="8">
    <location>
        <position position="98"/>
    </location>
    <ligand>
        <name>substrate</name>
    </ligand>
</feature>
<dbReference type="HAMAP" id="MF_00917">
    <property type="entry name" value="QueE"/>
    <property type="match status" value="1"/>
</dbReference>
<keyword evidence="4 8" id="KW-0460">Magnesium</keyword>
<comment type="function">
    <text evidence="8">Catalyzes the complex heterocyclic radical-mediated conversion of 6-carboxy-5,6,7,8-tetrahydropterin (CPH4) to 7-carboxy-7-deazaguanine (CDG), a step common to the biosynthetic pathways of all 7-deazapurine-containing compounds.</text>
</comment>
<comment type="cofactor">
    <cofactor evidence="8">
        <name>S-adenosyl-L-methionine</name>
        <dbReference type="ChEBI" id="CHEBI:59789"/>
    </cofactor>
    <text evidence="8">Binds 1 S-adenosyl-L-methionine per subunit.</text>
</comment>
<comment type="catalytic activity">
    <reaction evidence="8">
        <text>6-carboxy-5,6,7,8-tetrahydropterin + H(+) = 7-carboxy-7-carbaguanine + NH4(+)</text>
        <dbReference type="Rhea" id="RHEA:27974"/>
        <dbReference type="ChEBI" id="CHEBI:15378"/>
        <dbReference type="ChEBI" id="CHEBI:28938"/>
        <dbReference type="ChEBI" id="CHEBI:61032"/>
        <dbReference type="ChEBI" id="CHEBI:61036"/>
        <dbReference type="EC" id="4.3.99.3"/>
    </reaction>
</comment>
<dbReference type="Proteomes" id="UP001060012">
    <property type="component" value="Chromosome"/>
</dbReference>
<keyword evidence="7 8" id="KW-0456">Lyase</keyword>
<comment type="pathway">
    <text evidence="8">Purine metabolism; 7-cyano-7-deazaguanine biosynthesis.</text>
</comment>
<comment type="similarity">
    <text evidence="8">Belongs to the radical SAM superfamily. 7-carboxy-7-deazaguanine synthase family.</text>
</comment>
<comment type="subunit">
    <text evidence="8">Homodimer.</text>
</comment>
<dbReference type="InterPro" id="IPR007197">
    <property type="entry name" value="rSAM"/>
</dbReference>
<comment type="cofactor">
    <cofactor evidence="8">
        <name>Mg(2+)</name>
        <dbReference type="ChEBI" id="CHEBI:18420"/>
    </cofactor>
</comment>
<feature type="domain" description="Radical SAM core" evidence="9">
    <location>
        <begin position="18"/>
        <end position="250"/>
    </location>
</feature>
<feature type="binding site" evidence="8">
    <location>
        <position position="55"/>
    </location>
    <ligand>
        <name>Mg(2+)</name>
        <dbReference type="ChEBI" id="CHEBI:18420"/>
    </ligand>
</feature>
<keyword evidence="5 8" id="KW-0408">Iron</keyword>
<evidence type="ECO:0000256" key="8">
    <source>
        <dbReference type="HAMAP-Rule" id="MF_00917"/>
    </source>
</evidence>
<dbReference type="PIRSF" id="PIRSF000370">
    <property type="entry name" value="QueE"/>
    <property type="match status" value="1"/>
</dbReference>
<dbReference type="PROSITE" id="PS51918">
    <property type="entry name" value="RADICAL_SAM"/>
    <property type="match status" value="1"/>
</dbReference>
<feature type="binding site" evidence="8">
    <location>
        <position position="100"/>
    </location>
    <ligand>
        <name>S-adenosyl-L-methionine</name>
        <dbReference type="ChEBI" id="CHEBI:59789"/>
    </ligand>
</feature>
<evidence type="ECO:0000256" key="4">
    <source>
        <dbReference type="ARBA" id="ARBA00022842"/>
    </source>
</evidence>
<sequence>MLEINEIFGPTIQGEGKLVGTPSVFIRFGKCNFKCVGFNVEYETPSGIKKCACDTYYAVDPAFKDSWTKYKTYEDIVSEVDKLTNLYDYNYKMDIVITGGEPLLYWNKEEFQKLLKHYIENGHQVTIETNASLNLNFEYDYQKKILFSMSVKLSNSLEPLKKRVNYETLEKVLTNTENSYLKFVINKDFMQKAQEEIKIILSNIPKCEVYLMPMGDDAQTINENDEAVINMAIKNGFKYCDRLHIRVWNNKRGV</sequence>
<evidence type="ECO:0000256" key="1">
    <source>
        <dbReference type="ARBA" id="ARBA00022485"/>
    </source>
</evidence>
<dbReference type="RefSeq" id="WP_254577063.1">
    <property type="nucleotide sequence ID" value="NZ_CP100595.1"/>
</dbReference>
<evidence type="ECO:0000256" key="5">
    <source>
        <dbReference type="ARBA" id="ARBA00023004"/>
    </source>
</evidence>
<feature type="binding site" evidence="8">
    <location>
        <begin position="150"/>
        <end position="152"/>
    </location>
    <ligand>
        <name>S-adenosyl-L-methionine</name>
        <dbReference type="ChEBI" id="CHEBI:59789"/>
    </ligand>
</feature>
<feature type="binding site" evidence="8">
    <location>
        <position position="27"/>
    </location>
    <ligand>
        <name>substrate</name>
    </ligand>
</feature>
<evidence type="ECO:0000259" key="9">
    <source>
        <dbReference type="PROSITE" id="PS51918"/>
    </source>
</evidence>
<dbReference type="SUPFAM" id="SSF102114">
    <property type="entry name" value="Radical SAM enzymes"/>
    <property type="match status" value="1"/>
</dbReference>
<keyword evidence="1 8" id="KW-0004">4Fe-4S</keyword>
<protein>
    <recommendedName>
        <fullName evidence="8">7-carboxy-7-deazaguanine synthase</fullName>
        <shortName evidence="8">CDG synthase</shortName>
        <ecNumber evidence="8">4.3.99.3</ecNumber>
    </recommendedName>
    <alternativeName>
        <fullName evidence="8">Queuosine biosynthesis protein QueE</fullName>
    </alternativeName>
</protein>
<evidence type="ECO:0000313" key="11">
    <source>
        <dbReference type="Proteomes" id="UP001060012"/>
    </source>
</evidence>
<keyword evidence="11" id="KW-1185">Reference proteome</keyword>
<accession>A0ABY5E3Z2</accession>
<dbReference type="PANTHER" id="PTHR42836:SF1">
    <property type="entry name" value="7-CARBOXY-7-DEAZAGUANINE SYNTHASE"/>
    <property type="match status" value="1"/>
</dbReference>
<organism evidence="10 11">
    <name type="scientific">Arcobacter roscoffensis</name>
    <dbReference type="NCBI Taxonomy" id="2961520"/>
    <lineage>
        <taxon>Bacteria</taxon>
        <taxon>Pseudomonadati</taxon>
        <taxon>Campylobacterota</taxon>
        <taxon>Epsilonproteobacteria</taxon>
        <taxon>Campylobacterales</taxon>
        <taxon>Arcobacteraceae</taxon>
        <taxon>Arcobacter</taxon>
    </lineage>
</organism>